<gene>
    <name evidence="1" type="ORF">AFCDBAGC_3810</name>
</gene>
<accession>A0ABQ4QL83</accession>
<dbReference type="EMBL" id="BPQG01000057">
    <property type="protein sequence ID" value="GJD45932.1"/>
    <property type="molecule type" value="Genomic_DNA"/>
</dbReference>
<evidence type="ECO:0000313" key="2">
    <source>
        <dbReference type="Proteomes" id="UP001055117"/>
    </source>
</evidence>
<dbReference type="Proteomes" id="UP001055117">
    <property type="component" value="Unassembled WGS sequence"/>
</dbReference>
<reference evidence="1 2" key="1">
    <citation type="journal article" date="2021" name="Front. Microbiol.">
        <title>Comprehensive Comparative Genomics and Phenotyping of Methylobacterium Species.</title>
        <authorList>
            <person name="Alessa O."/>
            <person name="Ogura Y."/>
            <person name="Fujitani Y."/>
            <person name="Takami H."/>
            <person name="Hayashi T."/>
            <person name="Sahin N."/>
            <person name="Tani A."/>
        </authorList>
    </citation>
    <scope>NUCLEOTIDE SEQUENCE [LARGE SCALE GENOMIC DNA]</scope>
    <source>
        <strain evidence="1 2">DSM 23679</strain>
    </source>
</reference>
<sequence>MIAAGMHREPHTVREGINAAATKLAGEGADGAMVGTASPFFILLTTGCLARRFSLLPVDMDVEGAVR</sequence>
<evidence type="ECO:0008006" key="3">
    <source>
        <dbReference type="Google" id="ProtNLM"/>
    </source>
</evidence>
<protein>
    <recommendedName>
        <fullName evidence="3">Asp/Glu racemase</fullName>
    </recommendedName>
</protein>
<proteinExistence type="predicted"/>
<comment type="caution">
    <text evidence="1">The sequence shown here is derived from an EMBL/GenBank/DDBJ whole genome shotgun (WGS) entry which is preliminary data.</text>
</comment>
<organism evidence="1 2">
    <name type="scientific">Methylobacterium cerastii</name>
    <dbReference type="NCBI Taxonomy" id="932741"/>
    <lineage>
        <taxon>Bacteria</taxon>
        <taxon>Pseudomonadati</taxon>
        <taxon>Pseudomonadota</taxon>
        <taxon>Alphaproteobacteria</taxon>
        <taxon>Hyphomicrobiales</taxon>
        <taxon>Methylobacteriaceae</taxon>
        <taxon>Methylobacterium</taxon>
    </lineage>
</organism>
<keyword evidence="2" id="KW-1185">Reference proteome</keyword>
<evidence type="ECO:0000313" key="1">
    <source>
        <dbReference type="EMBL" id="GJD45932.1"/>
    </source>
</evidence>
<name>A0ABQ4QL83_9HYPH</name>